<protein>
    <submittedName>
        <fullName evidence="2">Uncharacterized protein</fullName>
    </submittedName>
</protein>
<sequence length="65" mass="7250">MEHTGEEEEQAGKGNRTGRAGRSIFIFCSGEGCCVQINEHIEVFCVVKSVFIFLFCVAICFVLFL</sequence>
<reference evidence="2" key="2">
    <citation type="journal article" date="2015" name="Fish Shellfish Immunol.">
        <title>Early steps in the European eel (Anguilla anguilla)-Vibrio vulnificus interaction in the gills: Role of the RtxA13 toxin.</title>
        <authorList>
            <person name="Callol A."/>
            <person name="Pajuelo D."/>
            <person name="Ebbesson L."/>
            <person name="Teles M."/>
            <person name="MacKenzie S."/>
            <person name="Amaro C."/>
        </authorList>
    </citation>
    <scope>NUCLEOTIDE SEQUENCE</scope>
</reference>
<dbReference type="EMBL" id="GBXM01015328">
    <property type="protein sequence ID" value="JAH93249.1"/>
    <property type="molecule type" value="Transcribed_RNA"/>
</dbReference>
<keyword evidence="1" id="KW-1133">Transmembrane helix</keyword>
<keyword evidence="1" id="KW-0812">Transmembrane</keyword>
<evidence type="ECO:0000256" key="1">
    <source>
        <dbReference type="SAM" id="Phobius"/>
    </source>
</evidence>
<name>A0A0E9WS65_ANGAN</name>
<accession>A0A0E9WS65</accession>
<dbReference type="AlphaFoldDB" id="A0A0E9WS65"/>
<keyword evidence="1" id="KW-0472">Membrane</keyword>
<evidence type="ECO:0000313" key="2">
    <source>
        <dbReference type="EMBL" id="JAH93249.1"/>
    </source>
</evidence>
<organism evidence="2">
    <name type="scientific">Anguilla anguilla</name>
    <name type="common">European freshwater eel</name>
    <name type="synonym">Muraena anguilla</name>
    <dbReference type="NCBI Taxonomy" id="7936"/>
    <lineage>
        <taxon>Eukaryota</taxon>
        <taxon>Metazoa</taxon>
        <taxon>Chordata</taxon>
        <taxon>Craniata</taxon>
        <taxon>Vertebrata</taxon>
        <taxon>Euteleostomi</taxon>
        <taxon>Actinopterygii</taxon>
        <taxon>Neopterygii</taxon>
        <taxon>Teleostei</taxon>
        <taxon>Anguilliformes</taxon>
        <taxon>Anguillidae</taxon>
        <taxon>Anguilla</taxon>
    </lineage>
</organism>
<proteinExistence type="predicted"/>
<reference evidence="2" key="1">
    <citation type="submission" date="2014-11" db="EMBL/GenBank/DDBJ databases">
        <authorList>
            <person name="Amaro Gonzalez C."/>
        </authorList>
    </citation>
    <scope>NUCLEOTIDE SEQUENCE</scope>
</reference>
<feature type="transmembrane region" description="Helical" evidence="1">
    <location>
        <begin position="45"/>
        <end position="64"/>
    </location>
</feature>